<reference evidence="1 2" key="1">
    <citation type="submission" date="2021-06" db="EMBL/GenBank/DDBJ databases">
        <title>Faecalicatena sp. nov. isolated from porcine feces.</title>
        <authorList>
            <person name="Oh B.S."/>
            <person name="Lee J.H."/>
        </authorList>
    </citation>
    <scope>NUCLEOTIDE SEQUENCE [LARGE SCALE GENOMIC DNA]</scope>
    <source>
        <strain evidence="1 2">AGMB00832</strain>
    </source>
</reference>
<protein>
    <submittedName>
        <fullName evidence="1">Cyclase family protein</fullName>
    </submittedName>
</protein>
<dbReference type="EMBL" id="JABACJ020000006">
    <property type="protein sequence ID" value="MBU3875818.1"/>
    <property type="molecule type" value="Genomic_DNA"/>
</dbReference>
<dbReference type="RefSeq" id="WP_216240853.1">
    <property type="nucleotide sequence ID" value="NZ_JABACJ020000006.1"/>
</dbReference>
<dbReference type="PANTHER" id="PTHR31118:SF12">
    <property type="entry name" value="CYCLASE-LIKE PROTEIN 2"/>
    <property type="match status" value="1"/>
</dbReference>
<dbReference type="Pfam" id="PF04199">
    <property type="entry name" value="Cyclase"/>
    <property type="match status" value="1"/>
</dbReference>
<comment type="caution">
    <text evidence="1">The sequence shown here is derived from an EMBL/GenBank/DDBJ whole genome shotgun (WGS) entry which is preliminary data.</text>
</comment>
<name>A0ABS6D2J7_9FIRM</name>
<dbReference type="PANTHER" id="PTHR31118">
    <property type="entry name" value="CYCLASE-LIKE PROTEIN 2"/>
    <property type="match status" value="1"/>
</dbReference>
<organism evidence="1 2">
    <name type="scientific">Faecalicatena faecalis</name>
    <dbReference type="NCBI Taxonomy" id="2726362"/>
    <lineage>
        <taxon>Bacteria</taxon>
        <taxon>Bacillati</taxon>
        <taxon>Bacillota</taxon>
        <taxon>Clostridia</taxon>
        <taxon>Lachnospirales</taxon>
        <taxon>Lachnospiraceae</taxon>
        <taxon>Faecalicatena</taxon>
    </lineage>
</organism>
<gene>
    <name evidence="1" type="ORF">HGO97_008335</name>
</gene>
<dbReference type="Proteomes" id="UP000723714">
    <property type="component" value="Unassembled WGS sequence"/>
</dbReference>
<keyword evidence="2" id="KW-1185">Reference proteome</keyword>
<accession>A0ABS6D2J7</accession>
<sequence>MKFYDITRELFSSKVYPGDPVPEFERILEVKKGDACNLTYLKMCAHNGTHMDAPRHFLDEGKSIEELPLEQVMGSCAVLEYNGELDGETAAKIIEGKGKKLLFKGNTVFTEEAAKAFVQAGVELVGVESQTVGPEDAPAAVHQILLGAGMAILEGVCLEEVEPGDYFLCAQPLKLRGCDGAPCRAVLVEDIK</sequence>
<dbReference type="InterPro" id="IPR007325">
    <property type="entry name" value="KFase/CYL"/>
</dbReference>
<proteinExistence type="predicted"/>
<evidence type="ECO:0000313" key="2">
    <source>
        <dbReference type="Proteomes" id="UP000723714"/>
    </source>
</evidence>
<evidence type="ECO:0000313" key="1">
    <source>
        <dbReference type="EMBL" id="MBU3875818.1"/>
    </source>
</evidence>